<dbReference type="EMBL" id="BGZK01000966">
    <property type="protein sequence ID" value="GBP66751.1"/>
    <property type="molecule type" value="Genomic_DNA"/>
</dbReference>
<organism evidence="1 2">
    <name type="scientific">Eumeta variegata</name>
    <name type="common">Bagworm moth</name>
    <name type="synonym">Eumeta japonica</name>
    <dbReference type="NCBI Taxonomy" id="151549"/>
    <lineage>
        <taxon>Eukaryota</taxon>
        <taxon>Metazoa</taxon>
        <taxon>Ecdysozoa</taxon>
        <taxon>Arthropoda</taxon>
        <taxon>Hexapoda</taxon>
        <taxon>Insecta</taxon>
        <taxon>Pterygota</taxon>
        <taxon>Neoptera</taxon>
        <taxon>Endopterygota</taxon>
        <taxon>Lepidoptera</taxon>
        <taxon>Glossata</taxon>
        <taxon>Ditrysia</taxon>
        <taxon>Tineoidea</taxon>
        <taxon>Psychidae</taxon>
        <taxon>Oiketicinae</taxon>
        <taxon>Eumeta</taxon>
    </lineage>
</organism>
<reference evidence="1 2" key="1">
    <citation type="journal article" date="2019" name="Commun. Biol.">
        <title>The bagworm genome reveals a unique fibroin gene that provides high tensile strength.</title>
        <authorList>
            <person name="Kono N."/>
            <person name="Nakamura H."/>
            <person name="Ohtoshi R."/>
            <person name="Tomita M."/>
            <person name="Numata K."/>
            <person name="Arakawa K."/>
        </authorList>
    </citation>
    <scope>NUCLEOTIDE SEQUENCE [LARGE SCALE GENOMIC DNA]</scope>
</reference>
<dbReference type="Proteomes" id="UP000299102">
    <property type="component" value="Unassembled WGS sequence"/>
</dbReference>
<name>A0A4C1XS87_EUMVA</name>
<protein>
    <submittedName>
        <fullName evidence="1">Uncharacterized protein</fullName>
    </submittedName>
</protein>
<sequence>MAKNFLLQEVRYARGDIEEGRNSTSLRAEGEGVYLLGTYGQLLGDKEFKEQRKLLFTSVFCGSSVVEPAHSRAAASLSRAWLYRSASKVPRLNELISTLALYHLEARPERGQRNRCGGKLVTLSTIRKRSFKASTVVALRRALALLCNNIVHYCAKRKLVCYVKRRALQAVTQPRGRDSARTLAHRYHLRCPGYRHKQSTSLTDLP</sequence>
<dbReference type="AlphaFoldDB" id="A0A4C1XS87"/>
<comment type="caution">
    <text evidence="1">The sequence shown here is derived from an EMBL/GenBank/DDBJ whole genome shotgun (WGS) entry which is preliminary data.</text>
</comment>
<keyword evidence="2" id="KW-1185">Reference proteome</keyword>
<proteinExistence type="predicted"/>
<evidence type="ECO:0000313" key="1">
    <source>
        <dbReference type="EMBL" id="GBP66751.1"/>
    </source>
</evidence>
<accession>A0A4C1XS87</accession>
<gene>
    <name evidence="1" type="ORF">EVAR_28618_1</name>
</gene>
<evidence type="ECO:0000313" key="2">
    <source>
        <dbReference type="Proteomes" id="UP000299102"/>
    </source>
</evidence>